<dbReference type="InterPro" id="IPR006342">
    <property type="entry name" value="FkbM_mtfrase"/>
</dbReference>
<dbReference type="SUPFAM" id="SSF53335">
    <property type="entry name" value="S-adenosyl-L-methionine-dependent methyltransferases"/>
    <property type="match status" value="1"/>
</dbReference>
<dbReference type="InterPro" id="IPR052514">
    <property type="entry name" value="SAM-dependent_MTase"/>
</dbReference>
<dbReference type="Pfam" id="PF05050">
    <property type="entry name" value="Methyltransf_21"/>
    <property type="match status" value="1"/>
</dbReference>
<keyword evidence="1" id="KW-0472">Membrane</keyword>
<sequence>MLVFNKFRDKTLKKGFLKLTCSFILLCIYSTIYLVHVTEHPIEDIAAVIIEDDNSSFCVRTRTLPSFDICPFKPEEDVYVSAGLIEKGIWEPDILTIFQQALRIHPNATIIDIGSHVGFYSLLSAKMGHDVIAVEPYIRCLLRLRKAAKMNELDNKIKIVESGASNDRNFYYMYFKKGNIGGTYLRESESASSVRVKTVILSDLISIKERRTLIIKADAEGFECKSLYDPNLFEVWHIPYIFMEWGLMFRGRHISANPCQTEDLDRLVFLLSLNYTVYVSKNCRRLPNDWTNWRVDDIFWVHNKEPMLNCSLPDNSVKWIS</sequence>
<protein>
    <recommendedName>
        <fullName evidence="2">Methyltransferase FkbM domain-containing protein</fullName>
    </recommendedName>
</protein>
<dbReference type="NCBIfam" id="TIGR01444">
    <property type="entry name" value="fkbM_fam"/>
    <property type="match status" value="1"/>
</dbReference>
<dbReference type="PANTHER" id="PTHR34203:SF15">
    <property type="entry name" value="SLL1173 PROTEIN"/>
    <property type="match status" value="1"/>
</dbReference>
<dbReference type="Gene3D" id="3.40.50.150">
    <property type="entry name" value="Vaccinia Virus protein VP39"/>
    <property type="match status" value="1"/>
</dbReference>
<organism evidence="3 4">
    <name type="scientific">Artemia franciscana</name>
    <name type="common">Brine shrimp</name>
    <name type="synonym">Artemia sanfranciscana</name>
    <dbReference type="NCBI Taxonomy" id="6661"/>
    <lineage>
        <taxon>Eukaryota</taxon>
        <taxon>Metazoa</taxon>
        <taxon>Ecdysozoa</taxon>
        <taxon>Arthropoda</taxon>
        <taxon>Crustacea</taxon>
        <taxon>Branchiopoda</taxon>
        <taxon>Anostraca</taxon>
        <taxon>Artemiidae</taxon>
        <taxon>Artemia</taxon>
    </lineage>
</organism>
<name>A0AA88HUY9_ARTSF</name>
<proteinExistence type="predicted"/>
<accession>A0AA88HUY9</accession>
<gene>
    <name evidence="3" type="ORF">QYM36_008969</name>
</gene>
<dbReference type="EMBL" id="JAVRJZ010000013">
    <property type="protein sequence ID" value="KAK2714591.1"/>
    <property type="molecule type" value="Genomic_DNA"/>
</dbReference>
<evidence type="ECO:0000313" key="3">
    <source>
        <dbReference type="EMBL" id="KAK2714591.1"/>
    </source>
</evidence>
<feature type="domain" description="Methyltransferase FkbM" evidence="2">
    <location>
        <begin position="112"/>
        <end position="246"/>
    </location>
</feature>
<keyword evidence="1" id="KW-1133">Transmembrane helix</keyword>
<comment type="caution">
    <text evidence="3">The sequence shown here is derived from an EMBL/GenBank/DDBJ whole genome shotgun (WGS) entry which is preliminary data.</text>
</comment>
<keyword evidence="4" id="KW-1185">Reference proteome</keyword>
<evidence type="ECO:0000259" key="2">
    <source>
        <dbReference type="Pfam" id="PF05050"/>
    </source>
</evidence>
<evidence type="ECO:0000313" key="4">
    <source>
        <dbReference type="Proteomes" id="UP001187531"/>
    </source>
</evidence>
<dbReference type="AlphaFoldDB" id="A0AA88HUY9"/>
<dbReference type="InterPro" id="IPR029063">
    <property type="entry name" value="SAM-dependent_MTases_sf"/>
</dbReference>
<dbReference type="PANTHER" id="PTHR34203">
    <property type="entry name" value="METHYLTRANSFERASE, FKBM FAMILY PROTEIN"/>
    <property type="match status" value="1"/>
</dbReference>
<evidence type="ECO:0000256" key="1">
    <source>
        <dbReference type="SAM" id="Phobius"/>
    </source>
</evidence>
<feature type="transmembrane region" description="Helical" evidence="1">
    <location>
        <begin position="16"/>
        <end position="35"/>
    </location>
</feature>
<dbReference type="Proteomes" id="UP001187531">
    <property type="component" value="Unassembled WGS sequence"/>
</dbReference>
<keyword evidence="1" id="KW-0812">Transmembrane</keyword>
<reference evidence="3" key="1">
    <citation type="submission" date="2023-07" db="EMBL/GenBank/DDBJ databases">
        <title>Chromosome-level genome assembly of Artemia franciscana.</title>
        <authorList>
            <person name="Jo E."/>
        </authorList>
    </citation>
    <scope>NUCLEOTIDE SEQUENCE</scope>
    <source>
        <tissue evidence="3">Whole body</tissue>
    </source>
</reference>